<feature type="signal peptide" evidence="2">
    <location>
        <begin position="1"/>
        <end position="25"/>
    </location>
</feature>
<protein>
    <recommendedName>
        <fullName evidence="5">Peptidylprolyl isomerase</fullName>
    </recommendedName>
</protein>
<dbReference type="SUPFAM" id="SSF109998">
    <property type="entry name" value="Triger factor/SurA peptide-binding domain-like"/>
    <property type="match status" value="1"/>
</dbReference>
<accession>A0A4R6A2P9</accession>
<dbReference type="EMBL" id="SNAA01000018">
    <property type="protein sequence ID" value="TDL76228.1"/>
    <property type="molecule type" value="Genomic_DNA"/>
</dbReference>
<gene>
    <name evidence="3" type="ORF">E2L08_14120</name>
</gene>
<keyword evidence="2" id="KW-0732">Signal</keyword>
<evidence type="ECO:0008006" key="5">
    <source>
        <dbReference type="Google" id="ProtNLM"/>
    </source>
</evidence>
<feature type="region of interest" description="Disordered" evidence="1">
    <location>
        <begin position="195"/>
        <end position="298"/>
    </location>
</feature>
<dbReference type="InterPro" id="IPR027304">
    <property type="entry name" value="Trigger_fact/SurA_dom_sf"/>
</dbReference>
<dbReference type="OrthoDB" id="7872488at2"/>
<feature type="chain" id="PRO_5020388703" description="Peptidylprolyl isomerase" evidence="2">
    <location>
        <begin position="26"/>
        <end position="298"/>
    </location>
</feature>
<organism evidence="3 4">
    <name type="scientific">Palleronia sediminis</name>
    <dbReference type="NCBI Taxonomy" id="2547833"/>
    <lineage>
        <taxon>Bacteria</taxon>
        <taxon>Pseudomonadati</taxon>
        <taxon>Pseudomonadota</taxon>
        <taxon>Alphaproteobacteria</taxon>
        <taxon>Rhodobacterales</taxon>
        <taxon>Roseobacteraceae</taxon>
        <taxon>Palleronia</taxon>
    </lineage>
</organism>
<sequence>MMNRLSTTALALVLAAPLAIAPALAQDAGASQSTGGDAGASTQEMSPDSVVVSVDGDEITFADVLAGVDALPPQIRQQLPPQQLVGIVVNQLVLRELILRDAEAQNLGDDPEVAELQQGTTDRARDNAIAQVYVRRELESATTDDAIQQAYDAIKENAEGEVPPLEAVRPQLEQQLQERALSDLRERLEDGVEIVFYGPDGEPQEVSTGSDDGGDDMDRDDEMEGDVSTGGDAGSEMMPDNGGDGTETEGDESGSEETEQPEAEETETEEAETGSDGVEAEDLGVDEEVETESSESQN</sequence>
<feature type="compositionally biased region" description="Acidic residues" evidence="1">
    <location>
        <begin position="246"/>
        <end position="298"/>
    </location>
</feature>
<evidence type="ECO:0000313" key="4">
    <source>
        <dbReference type="Proteomes" id="UP000295701"/>
    </source>
</evidence>
<dbReference type="AlphaFoldDB" id="A0A4R6A2P9"/>
<name>A0A4R6A2P9_9RHOB</name>
<feature type="compositionally biased region" description="Acidic residues" evidence="1">
    <location>
        <begin position="212"/>
        <end position="225"/>
    </location>
</feature>
<dbReference type="RefSeq" id="WP_133397742.1">
    <property type="nucleotide sequence ID" value="NZ_SNAA01000018.1"/>
</dbReference>
<comment type="caution">
    <text evidence="3">The sequence shown here is derived from an EMBL/GenBank/DDBJ whole genome shotgun (WGS) entry which is preliminary data.</text>
</comment>
<reference evidence="3 4" key="1">
    <citation type="submission" date="2019-03" db="EMBL/GenBank/DDBJ databases">
        <title>Primorskyibacter sp. SS33 isolated from sediments.</title>
        <authorList>
            <person name="Xunke S."/>
        </authorList>
    </citation>
    <scope>NUCLEOTIDE SEQUENCE [LARGE SCALE GENOMIC DNA]</scope>
    <source>
        <strain evidence="3 4">SS33</strain>
    </source>
</reference>
<dbReference type="Proteomes" id="UP000295701">
    <property type="component" value="Unassembled WGS sequence"/>
</dbReference>
<evidence type="ECO:0000256" key="2">
    <source>
        <dbReference type="SAM" id="SignalP"/>
    </source>
</evidence>
<keyword evidence="4" id="KW-1185">Reference proteome</keyword>
<dbReference type="Gene3D" id="1.10.8.1040">
    <property type="match status" value="1"/>
</dbReference>
<evidence type="ECO:0000313" key="3">
    <source>
        <dbReference type="EMBL" id="TDL76228.1"/>
    </source>
</evidence>
<evidence type="ECO:0000256" key="1">
    <source>
        <dbReference type="SAM" id="MobiDB-lite"/>
    </source>
</evidence>
<proteinExistence type="predicted"/>